<evidence type="ECO:0000256" key="1">
    <source>
        <dbReference type="SAM" id="Phobius"/>
    </source>
</evidence>
<gene>
    <name evidence="2" type="ORF">ACFOEK_15055</name>
</gene>
<keyword evidence="1" id="KW-0472">Membrane</keyword>
<organism evidence="2 3">
    <name type="scientific">Litoribrevibacter euphylliae</name>
    <dbReference type="NCBI Taxonomy" id="1834034"/>
    <lineage>
        <taxon>Bacteria</taxon>
        <taxon>Pseudomonadati</taxon>
        <taxon>Pseudomonadota</taxon>
        <taxon>Gammaproteobacteria</taxon>
        <taxon>Oceanospirillales</taxon>
        <taxon>Oceanospirillaceae</taxon>
        <taxon>Litoribrevibacter</taxon>
    </lineage>
</organism>
<reference evidence="3" key="1">
    <citation type="journal article" date="2019" name="Int. J. Syst. Evol. Microbiol.">
        <title>The Global Catalogue of Microorganisms (GCM) 10K type strain sequencing project: providing services to taxonomists for standard genome sequencing and annotation.</title>
        <authorList>
            <consortium name="The Broad Institute Genomics Platform"/>
            <consortium name="The Broad Institute Genome Sequencing Center for Infectious Disease"/>
            <person name="Wu L."/>
            <person name="Ma J."/>
        </authorList>
    </citation>
    <scope>NUCLEOTIDE SEQUENCE [LARGE SCALE GENOMIC DNA]</scope>
    <source>
        <strain evidence="3">KCTC 52438</strain>
    </source>
</reference>
<dbReference type="InterPro" id="IPR012902">
    <property type="entry name" value="N_methyl_site"/>
</dbReference>
<evidence type="ECO:0000313" key="2">
    <source>
        <dbReference type="EMBL" id="MFC3152351.1"/>
    </source>
</evidence>
<proteinExistence type="predicted"/>
<dbReference type="InterPro" id="IPR045584">
    <property type="entry name" value="Pilin-like"/>
</dbReference>
<dbReference type="Proteomes" id="UP001595476">
    <property type="component" value="Unassembled WGS sequence"/>
</dbReference>
<name>A0ABV7HLF9_9GAMM</name>
<dbReference type="Pfam" id="PF07963">
    <property type="entry name" value="N_methyl"/>
    <property type="match status" value="1"/>
</dbReference>
<dbReference type="NCBIfam" id="TIGR02532">
    <property type="entry name" value="IV_pilin_GFxxxE"/>
    <property type="match status" value="1"/>
</dbReference>
<keyword evidence="3" id="KW-1185">Reference proteome</keyword>
<dbReference type="Gene3D" id="3.30.700.10">
    <property type="entry name" value="Glycoprotein, Type 4 Pilin"/>
    <property type="match status" value="1"/>
</dbReference>
<protein>
    <submittedName>
        <fullName evidence="2">Type II secretion system protein</fullName>
    </submittedName>
</protein>
<dbReference type="RefSeq" id="WP_386722278.1">
    <property type="nucleotide sequence ID" value="NZ_JBHRSZ010000006.1"/>
</dbReference>
<dbReference type="EMBL" id="JBHRSZ010000006">
    <property type="protein sequence ID" value="MFC3152351.1"/>
    <property type="molecule type" value="Genomic_DNA"/>
</dbReference>
<comment type="caution">
    <text evidence="2">The sequence shown here is derived from an EMBL/GenBank/DDBJ whole genome shotgun (WGS) entry which is preliminary data.</text>
</comment>
<keyword evidence="1" id="KW-0812">Transmembrane</keyword>
<keyword evidence="1" id="KW-1133">Transmembrane helix</keyword>
<evidence type="ECO:0000313" key="3">
    <source>
        <dbReference type="Proteomes" id="UP001595476"/>
    </source>
</evidence>
<feature type="transmembrane region" description="Helical" evidence="1">
    <location>
        <begin position="7"/>
        <end position="28"/>
    </location>
</feature>
<accession>A0ABV7HLF9</accession>
<dbReference type="PROSITE" id="PS00409">
    <property type="entry name" value="PROKAR_NTER_METHYL"/>
    <property type="match status" value="1"/>
</dbReference>
<dbReference type="SUPFAM" id="SSF54523">
    <property type="entry name" value="Pili subunits"/>
    <property type="match status" value="1"/>
</dbReference>
<sequence length="155" mass="15493">MTKQQTGFTLIELVMVIVILGILSAFALPRFANLSSDANAAVIEAGAGAAKSAAAIVHSAWLAEGASTGQASITLEGQVIDLDNLNTGSTTFGYPSAASNGIGIAAGLNDDFTSTGTTTTTWTAGGAPATCNFTYEVTASGAVNVNKAANLDTNC</sequence>